<dbReference type="InterPro" id="IPR020445">
    <property type="entry name" value="TNFR_4"/>
</dbReference>
<dbReference type="PANTHER" id="PTHR47881:SF1">
    <property type="entry name" value="TUMOR NECROSIS FACTOR RECEPTOR SUPERFAMILY MEMBER 4"/>
    <property type="match status" value="1"/>
</dbReference>
<feature type="disulfide bond" evidence="14">
    <location>
        <begin position="44"/>
        <end position="57"/>
    </location>
</feature>
<gene>
    <name evidence="18" type="primary">TNFRSF4</name>
</gene>
<feature type="signal peptide" evidence="16">
    <location>
        <begin position="1"/>
        <end position="28"/>
    </location>
</feature>
<feature type="chain" id="PRO_5034735044" description="Tumor necrosis factor receptor superfamily member 4" evidence="16">
    <location>
        <begin position="29"/>
        <end position="446"/>
    </location>
</feature>
<dbReference type="SUPFAM" id="SSF57586">
    <property type="entry name" value="TNF receptor-like"/>
    <property type="match status" value="3"/>
</dbReference>
<dbReference type="PROSITE" id="PS00652">
    <property type="entry name" value="TNFR_NGFR_1"/>
    <property type="match status" value="1"/>
</dbReference>
<evidence type="ECO:0000256" key="1">
    <source>
        <dbReference type="ARBA" id="ARBA00004479"/>
    </source>
</evidence>
<sequence length="446" mass="47790">MRMCVEAQRPRAPCAALLLLGLVLGAAAGQNCVGNTYPSGGRCCQECDPGYGMESRCTQRKDTVCLPCKPGYYNEATNYEACKPCTQCNQRSGSEPKQRCTSTQDTVCRCRPGTQPKHGYKLGVDCAPCPPGHFSPGNNQACKPWTNCTSAGKRTLQLASNSSDAVCEDRSPPATLPWETQGPPAWAPTTQPTTSWPRVSQGPSMPPTEPPRGKWAWPHPSRAFLQPKMGDGGSCPLASLGPSCGGPCPVVDPTPAGPASPQALSWPPSWAWPWAWAYLPPWLLCWPCSCTTGPGGCHPTSPSPPEETASGPPSKRSMLMQTPPWPRSEQRLLGWSQCLLSRLGPQRVHRISWAVGALPGAGRCTPSPHCPITPLPYHPNTITPSPQQPTAHYPNTSSPHHPFAPSPHCPIALSPHQPMTHNPITPLSHHPIIPSPVTSLPCHPIT</sequence>
<dbReference type="GO" id="GO:0005031">
    <property type="term" value="F:tumor necrosis factor receptor activity"/>
    <property type="evidence" value="ECO:0007669"/>
    <property type="project" value="InterPro"/>
</dbReference>
<dbReference type="OMA" id="AWAYLPP"/>
<feature type="region of interest" description="Disordered" evidence="15">
    <location>
        <begin position="296"/>
        <end position="323"/>
    </location>
</feature>
<keyword evidence="19" id="KW-1185">Reference proteome</keyword>
<feature type="disulfide bond" evidence="14">
    <location>
        <begin position="47"/>
        <end position="65"/>
    </location>
</feature>
<dbReference type="CDD" id="cd13406">
    <property type="entry name" value="TNFRSF4"/>
    <property type="match status" value="1"/>
</dbReference>
<keyword evidence="8" id="KW-0675">Receptor</keyword>
<keyword evidence="3 16" id="KW-0732">Signal</keyword>
<comment type="function">
    <text evidence="10">Receptor for TNFSF4/OX40L/GP34. Is a costimulatory molecule implicated in long-term T-cell immunity.</text>
</comment>
<evidence type="ECO:0000256" key="12">
    <source>
        <dbReference type="ARBA" id="ARBA00072143"/>
    </source>
</evidence>
<evidence type="ECO:0000256" key="16">
    <source>
        <dbReference type="SAM" id="SignalP"/>
    </source>
</evidence>
<feature type="region of interest" description="Disordered" evidence="15">
    <location>
        <begin position="382"/>
        <end position="430"/>
    </location>
</feature>
<evidence type="ECO:0000256" key="6">
    <source>
        <dbReference type="ARBA" id="ARBA00023136"/>
    </source>
</evidence>
<evidence type="ECO:0000256" key="4">
    <source>
        <dbReference type="ARBA" id="ARBA00022737"/>
    </source>
</evidence>
<dbReference type="SMART" id="SM01411">
    <property type="entry name" value="Ephrin_rec_like"/>
    <property type="match status" value="2"/>
</dbReference>
<evidence type="ECO:0000256" key="3">
    <source>
        <dbReference type="ARBA" id="ARBA00022729"/>
    </source>
</evidence>
<dbReference type="Gene3D" id="2.10.50.10">
    <property type="entry name" value="Tumor Necrosis Factor Receptor, subunit A, domain 2"/>
    <property type="match status" value="2"/>
</dbReference>
<evidence type="ECO:0000313" key="19">
    <source>
        <dbReference type="Proteomes" id="UP000694387"/>
    </source>
</evidence>
<dbReference type="GO" id="GO:0009897">
    <property type="term" value="C:external side of plasma membrane"/>
    <property type="evidence" value="ECO:0007669"/>
    <property type="project" value="TreeGrafter"/>
</dbReference>
<dbReference type="PROSITE" id="PS50050">
    <property type="entry name" value="TNFR_NGFR_2"/>
    <property type="match status" value="2"/>
</dbReference>
<dbReference type="AlphaFoldDB" id="A0A8C4M5C3"/>
<feature type="domain" description="TNFR-Cys" evidence="17">
    <location>
        <begin position="31"/>
        <end position="65"/>
    </location>
</feature>
<keyword evidence="9" id="KW-0325">Glycoprotein</keyword>
<evidence type="ECO:0000256" key="9">
    <source>
        <dbReference type="ARBA" id="ARBA00023180"/>
    </source>
</evidence>
<comment type="caution">
    <text evidence="14">Lacks conserved residue(s) required for the propagation of feature annotation.</text>
</comment>
<keyword evidence="2" id="KW-0812">Transmembrane</keyword>
<evidence type="ECO:0000256" key="5">
    <source>
        <dbReference type="ARBA" id="ARBA00022989"/>
    </source>
</evidence>
<dbReference type="GeneID" id="106845241"/>
<keyword evidence="7 14" id="KW-1015">Disulfide bond</keyword>
<dbReference type="SMART" id="SM00208">
    <property type="entry name" value="TNFR"/>
    <property type="match status" value="3"/>
</dbReference>
<dbReference type="FunFam" id="2.10.50.10:FF:000038">
    <property type="entry name" value="Tumor necrosis factor receptor superfamily member 4"/>
    <property type="match status" value="1"/>
</dbReference>
<reference evidence="18 19" key="1">
    <citation type="journal article" date="2020" name="Nat. Commun.">
        <title>Donkey genomes provide new insights into domestication and selection for coat color.</title>
        <authorList>
            <person name="Wang"/>
            <person name="C."/>
            <person name="Li"/>
            <person name="H."/>
            <person name="Guo"/>
            <person name="Y."/>
            <person name="Huang"/>
            <person name="J."/>
            <person name="Sun"/>
            <person name="Y."/>
            <person name="Min"/>
            <person name="J."/>
            <person name="Wang"/>
            <person name="J."/>
            <person name="Fang"/>
            <person name="X."/>
            <person name="Zhao"/>
            <person name="Z."/>
            <person name="Wang"/>
            <person name="S."/>
            <person name="Zhang"/>
            <person name="Y."/>
            <person name="Liu"/>
            <person name="Q."/>
            <person name="Jiang"/>
            <person name="Q."/>
            <person name="Wang"/>
            <person name="X."/>
            <person name="Guo"/>
            <person name="Y."/>
            <person name="Yang"/>
            <person name="C."/>
            <person name="Wang"/>
            <person name="Y."/>
            <person name="Tian"/>
            <person name="F."/>
            <person name="Zhuang"/>
            <person name="G."/>
            <person name="Fan"/>
            <person name="Y."/>
            <person name="Gao"/>
            <person name="Q."/>
            <person name="Li"/>
            <person name="Y."/>
            <person name="Ju"/>
            <person name="Z."/>
            <person name="Li"/>
            <person name="J."/>
            <person name="Li"/>
            <person name="R."/>
            <person name="Hou"/>
            <person name="M."/>
            <person name="Yang"/>
            <person name="G."/>
            <person name="Liu"/>
            <person name="G."/>
            <person name="Liu"/>
            <person name="W."/>
            <person name="Guo"/>
            <person name="J."/>
            <person name="Pan"/>
            <person name="S."/>
            <person name="Fan"/>
            <person name="G."/>
            <person name="Zhang"/>
            <person name="W."/>
            <person name="Zhang"/>
            <person name="R."/>
            <person name="Yu"/>
            <person name="J."/>
            <person name="Zhang"/>
            <person name="X."/>
            <person name="Yin"/>
            <person name="Q."/>
            <person name="Ji"/>
            <person name="C."/>
            <person name="Jin"/>
            <person name="Y."/>
            <person name="Yue"/>
            <person name="G."/>
            <person name="Liu"/>
            <person name="M."/>
            <person name="Xu"/>
            <person name="J."/>
            <person name="Liu"/>
            <person name="S."/>
            <person name="Jordana"/>
            <person name="J."/>
            <person name="Noce"/>
            <person name="A."/>
            <person name="Amills"/>
            <person name="M."/>
            <person name="Wu"/>
            <person name="D.D."/>
            <person name="Li"/>
            <person name="S."/>
            <person name="Zhou"/>
            <person name="X. and Zhong"/>
            <person name="J."/>
        </authorList>
    </citation>
    <scope>NUCLEOTIDE SEQUENCE [LARGE SCALE GENOMIC DNA]</scope>
</reference>
<dbReference type="GO" id="GO:0006954">
    <property type="term" value="P:inflammatory response"/>
    <property type="evidence" value="ECO:0007669"/>
    <property type="project" value="InterPro"/>
</dbReference>
<evidence type="ECO:0000256" key="11">
    <source>
        <dbReference type="ARBA" id="ARBA00063202"/>
    </source>
</evidence>
<keyword evidence="4" id="KW-0677">Repeat</keyword>
<comment type="subcellular location">
    <subcellularLocation>
        <location evidence="1">Membrane</location>
        <topology evidence="1">Single-pass type I membrane protein</topology>
    </subcellularLocation>
</comment>
<evidence type="ECO:0000256" key="7">
    <source>
        <dbReference type="ARBA" id="ARBA00023157"/>
    </source>
</evidence>
<evidence type="ECO:0000256" key="13">
    <source>
        <dbReference type="ARBA" id="ARBA00082647"/>
    </source>
</evidence>
<proteinExistence type="predicted"/>
<dbReference type="RefSeq" id="XP_070367465.1">
    <property type="nucleotide sequence ID" value="XM_070511364.1"/>
</dbReference>
<feature type="repeat" description="TNFR-Cys" evidence="14">
    <location>
        <begin position="67"/>
        <end position="108"/>
    </location>
</feature>
<dbReference type="InterPro" id="IPR034022">
    <property type="entry name" value="TNFRSF4_N"/>
</dbReference>
<feature type="compositionally biased region" description="Polar residues" evidence="15">
    <location>
        <begin position="382"/>
        <end position="396"/>
    </location>
</feature>
<dbReference type="Proteomes" id="UP000694387">
    <property type="component" value="Chromosome 5"/>
</dbReference>
<feature type="region of interest" description="Disordered" evidence="15">
    <location>
        <begin position="162"/>
        <end position="215"/>
    </location>
</feature>
<dbReference type="Ensembl" id="ENSEAST00005023874.2">
    <property type="protein sequence ID" value="ENSEASP00005022007.1"/>
    <property type="gene ID" value="ENSEASG00005015021.2"/>
</dbReference>
<evidence type="ECO:0000256" key="10">
    <source>
        <dbReference type="ARBA" id="ARBA00054481"/>
    </source>
</evidence>
<keyword evidence="5" id="KW-1133">Transmembrane helix</keyword>
<feature type="compositionally biased region" description="Low complexity" evidence="15">
    <location>
        <begin position="180"/>
        <end position="197"/>
    </location>
</feature>
<evidence type="ECO:0000313" key="18">
    <source>
        <dbReference type="Ensembl" id="ENSEASP00005022007.1"/>
    </source>
</evidence>
<evidence type="ECO:0000256" key="2">
    <source>
        <dbReference type="ARBA" id="ARBA00022692"/>
    </source>
</evidence>
<organism evidence="18 19">
    <name type="scientific">Equus asinus</name>
    <name type="common">Donkey</name>
    <name type="synonym">Equus africanus asinus</name>
    <dbReference type="NCBI Taxonomy" id="9793"/>
    <lineage>
        <taxon>Eukaryota</taxon>
        <taxon>Metazoa</taxon>
        <taxon>Chordata</taxon>
        <taxon>Craniata</taxon>
        <taxon>Vertebrata</taxon>
        <taxon>Euteleostomi</taxon>
        <taxon>Mammalia</taxon>
        <taxon>Eutheria</taxon>
        <taxon>Laurasiatheria</taxon>
        <taxon>Perissodactyla</taxon>
        <taxon>Equidae</taxon>
        <taxon>Equus</taxon>
    </lineage>
</organism>
<name>A0A8C4M5C3_EQUAS</name>
<protein>
    <recommendedName>
        <fullName evidence="12">Tumor necrosis factor receptor superfamily member 4</fullName>
    </recommendedName>
    <alternativeName>
        <fullName evidence="13">OX40L receptor</fullName>
    </alternativeName>
</protein>
<reference evidence="18" key="2">
    <citation type="submission" date="2025-08" db="UniProtKB">
        <authorList>
            <consortium name="Ensembl"/>
        </authorList>
    </citation>
    <scope>IDENTIFICATION</scope>
</reference>
<feature type="domain" description="TNFR-Cys" evidence="17">
    <location>
        <begin position="67"/>
        <end position="108"/>
    </location>
</feature>
<dbReference type="Pfam" id="PF00020">
    <property type="entry name" value="TNFR_c6"/>
    <property type="match status" value="2"/>
</dbReference>
<comment type="subunit">
    <text evidence="11">Interacts with TRAF2, TRAF3 and TRAF5.</text>
</comment>
<keyword evidence="6" id="KW-0472">Membrane</keyword>
<feature type="repeat" description="TNFR-Cys" evidence="14">
    <location>
        <begin position="31"/>
        <end position="65"/>
    </location>
</feature>
<evidence type="ECO:0000256" key="8">
    <source>
        <dbReference type="ARBA" id="ARBA00023170"/>
    </source>
</evidence>
<evidence type="ECO:0000256" key="14">
    <source>
        <dbReference type="PROSITE-ProRule" id="PRU00206"/>
    </source>
</evidence>
<evidence type="ECO:0000256" key="15">
    <source>
        <dbReference type="SAM" id="MobiDB-lite"/>
    </source>
</evidence>
<dbReference type="InterPro" id="IPR001368">
    <property type="entry name" value="TNFR/NGFR_Cys_rich_reg"/>
</dbReference>
<dbReference type="PANTHER" id="PTHR47881">
    <property type="entry name" value="TUMOR NECROSIS FACTOR RECEPTOR SUBFAMILY MEMBER 4"/>
    <property type="match status" value="1"/>
</dbReference>
<dbReference type="GeneTree" id="ENSGT00730000111452"/>
<accession>A0A8C4M5C3</accession>
<dbReference type="FunFam" id="2.10.50.10:FF:000026">
    <property type="entry name" value="Tumor necrosis factor receptor superfamily member 4"/>
    <property type="match status" value="1"/>
</dbReference>
<evidence type="ECO:0000259" key="17">
    <source>
        <dbReference type="PROSITE" id="PS50050"/>
    </source>
</evidence>
<reference evidence="18" key="3">
    <citation type="submission" date="2025-09" db="UniProtKB">
        <authorList>
            <consortium name="Ensembl"/>
        </authorList>
    </citation>
    <scope>IDENTIFICATION</scope>
</reference>
<dbReference type="CTD" id="7293"/>